<dbReference type="Proteomes" id="UP000534388">
    <property type="component" value="Unassembled WGS sequence"/>
</dbReference>
<comment type="caution">
    <text evidence="2">The sequence shown here is derived from an EMBL/GenBank/DDBJ whole genome shotgun (WGS) entry which is preliminary data.</text>
</comment>
<dbReference type="EMBL" id="JACEZT010000001">
    <property type="protein sequence ID" value="MBA5635515.1"/>
    <property type="molecule type" value="Genomic_DNA"/>
</dbReference>
<name>A0A7W2EN56_9BURK</name>
<dbReference type="RefSeq" id="WP_182158974.1">
    <property type="nucleotide sequence ID" value="NZ_JACEZT010000001.1"/>
</dbReference>
<evidence type="ECO:0000313" key="2">
    <source>
        <dbReference type="EMBL" id="MBA5635515.1"/>
    </source>
</evidence>
<keyword evidence="1" id="KW-0732">Signal</keyword>
<dbReference type="AlphaFoldDB" id="A0A7W2EN56"/>
<reference evidence="2 3" key="1">
    <citation type="submission" date="2020-07" db="EMBL/GenBank/DDBJ databases">
        <title>Novel species isolated from subtropical streams in China.</title>
        <authorList>
            <person name="Lu H."/>
        </authorList>
    </citation>
    <scope>NUCLEOTIDE SEQUENCE [LARGE SCALE GENOMIC DNA]</scope>
    <source>
        <strain evidence="2 3">LX20W</strain>
    </source>
</reference>
<sequence>MRSTVLIATSVLIASSAAAQIVVPAQAGTYGTQAKTQRTPPMDARFRGYDAPDLAAFASEGAFFVYSSQRKSPRVLDLDADEGPKSRDTVVIKPRATENALAVALSRAWKRGFVEEGVEETRNVLLECQHETSVVLTTPLMRSDAQQAHCFRF</sequence>
<gene>
    <name evidence="2" type="ORF">H3H37_00330</name>
</gene>
<protein>
    <submittedName>
        <fullName evidence="2">Uncharacterized protein</fullName>
    </submittedName>
</protein>
<evidence type="ECO:0000256" key="1">
    <source>
        <dbReference type="SAM" id="SignalP"/>
    </source>
</evidence>
<keyword evidence="3" id="KW-1185">Reference proteome</keyword>
<evidence type="ECO:0000313" key="3">
    <source>
        <dbReference type="Proteomes" id="UP000534388"/>
    </source>
</evidence>
<feature type="signal peptide" evidence="1">
    <location>
        <begin position="1"/>
        <end position="19"/>
    </location>
</feature>
<organism evidence="2 3">
    <name type="scientific">Rugamonas brunnea</name>
    <dbReference type="NCBI Taxonomy" id="2758569"/>
    <lineage>
        <taxon>Bacteria</taxon>
        <taxon>Pseudomonadati</taxon>
        <taxon>Pseudomonadota</taxon>
        <taxon>Betaproteobacteria</taxon>
        <taxon>Burkholderiales</taxon>
        <taxon>Oxalobacteraceae</taxon>
        <taxon>Telluria group</taxon>
        <taxon>Rugamonas</taxon>
    </lineage>
</organism>
<accession>A0A7W2EN56</accession>
<proteinExistence type="predicted"/>
<feature type="chain" id="PRO_5031562890" evidence="1">
    <location>
        <begin position="20"/>
        <end position="153"/>
    </location>
</feature>